<proteinExistence type="predicted"/>
<name>A0A060RA23_9BACT</name>
<sequence>MKRILAVLISFLLFSAQNQANGQFTQKSNIQNISTLVDTLKIKDKGPDVVNIKIFDEAYNNYLLMLQRRHRNWVQIKSGWLINQTSFSNWAAGGNNYFASRTFLNVEHKYTAPTFNIHSIFDGAFGLQTTDGVTRKSEDYFKLSITPSWRLARHWEISASVLFNSQFANSFIPPADVILAASFMAPGYLTGSVGMKYNNLSKTLEVYVAPASGMMLFVLNEQLAAQGRYGEKGRKVIPKLINYNRVTYKKGNLVRGMMSVFAQMETYWDYQTVPRMVGELKFDFKFTKILGANIRMQAIYDDKINTPSINAGGKSYFQFTETVGFGLTYNFTTPKHPAPPEAPRKKR</sequence>
<dbReference type="STRING" id="1433126.BN938_2356"/>
<accession>A0A060RA23</accession>
<dbReference type="KEGG" id="rbc:BN938_2356"/>
<dbReference type="EMBL" id="HG934468">
    <property type="protein sequence ID" value="CDN32427.1"/>
    <property type="molecule type" value="Genomic_DNA"/>
</dbReference>
<evidence type="ECO:0000313" key="2">
    <source>
        <dbReference type="EMBL" id="CDN32427.1"/>
    </source>
</evidence>
<dbReference type="InterPro" id="IPR021428">
    <property type="entry name" value="DUF3078"/>
</dbReference>
<keyword evidence="3" id="KW-1185">Reference proteome</keyword>
<dbReference type="AlphaFoldDB" id="A0A060RA23"/>
<dbReference type="eggNOG" id="COG3137">
    <property type="taxonomic scope" value="Bacteria"/>
</dbReference>
<feature type="chain" id="PRO_5001586409" description="DUF3078 domain-containing protein" evidence="1">
    <location>
        <begin position="21"/>
        <end position="347"/>
    </location>
</feature>
<dbReference type="Pfam" id="PF11276">
    <property type="entry name" value="DUF3078"/>
    <property type="match status" value="1"/>
</dbReference>
<organism evidence="2 3">
    <name type="scientific">Mucinivorans hirudinis</name>
    <dbReference type="NCBI Taxonomy" id="1433126"/>
    <lineage>
        <taxon>Bacteria</taxon>
        <taxon>Pseudomonadati</taxon>
        <taxon>Bacteroidota</taxon>
        <taxon>Bacteroidia</taxon>
        <taxon>Bacteroidales</taxon>
        <taxon>Rikenellaceae</taxon>
        <taxon>Mucinivorans</taxon>
    </lineage>
</organism>
<keyword evidence="1" id="KW-0732">Signal</keyword>
<evidence type="ECO:0008006" key="4">
    <source>
        <dbReference type="Google" id="ProtNLM"/>
    </source>
</evidence>
<dbReference type="OrthoDB" id="1495718at2"/>
<reference evidence="2 3" key="1">
    <citation type="journal article" date="2015" name="Genome Announc.">
        <title>Complete Genome Sequence of the Novel Leech Symbiont Mucinivorans hirudinis M3T.</title>
        <authorList>
            <person name="Nelson M.C."/>
            <person name="Bomar L."/>
            <person name="Graf J."/>
        </authorList>
    </citation>
    <scope>NUCLEOTIDE SEQUENCE [LARGE SCALE GENOMIC DNA]</scope>
    <source>
        <strain evidence="3">M3</strain>
    </source>
</reference>
<protein>
    <recommendedName>
        <fullName evidence="4">DUF3078 domain-containing protein</fullName>
    </recommendedName>
</protein>
<dbReference type="HOGENOM" id="CLU_838465_0_0_10"/>
<evidence type="ECO:0000256" key="1">
    <source>
        <dbReference type="SAM" id="SignalP"/>
    </source>
</evidence>
<feature type="signal peptide" evidence="1">
    <location>
        <begin position="1"/>
        <end position="20"/>
    </location>
</feature>
<evidence type="ECO:0000313" key="3">
    <source>
        <dbReference type="Proteomes" id="UP000027616"/>
    </source>
</evidence>
<dbReference type="Proteomes" id="UP000027616">
    <property type="component" value="Chromosome I"/>
</dbReference>
<gene>
    <name evidence="2" type="ORF">BN938_2356</name>
</gene>